<dbReference type="PANTHER" id="PTHR33525">
    <property type="match status" value="1"/>
</dbReference>
<evidence type="ECO:0000313" key="3">
    <source>
        <dbReference type="Proteomes" id="UP000285478"/>
    </source>
</evidence>
<feature type="domain" description="HDOD" evidence="1">
    <location>
        <begin position="19"/>
        <end position="211"/>
    </location>
</feature>
<name>A0A410H1F5_9GAMM</name>
<dbReference type="PROSITE" id="PS51833">
    <property type="entry name" value="HDOD"/>
    <property type="match status" value="1"/>
</dbReference>
<gene>
    <name evidence="2" type="ORF">EPV75_03120</name>
</gene>
<dbReference type="PANTHER" id="PTHR33525:SF4">
    <property type="entry name" value="CYCLIC DI-GMP PHOSPHODIESTERASE CDGJ"/>
    <property type="match status" value="1"/>
</dbReference>
<dbReference type="EMBL" id="CP035033">
    <property type="protein sequence ID" value="QAB14733.1"/>
    <property type="molecule type" value="Genomic_DNA"/>
</dbReference>
<dbReference type="Pfam" id="PF08668">
    <property type="entry name" value="HDOD"/>
    <property type="match status" value="1"/>
</dbReference>
<proteinExistence type="predicted"/>
<evidence type="ECO:0000313" key="2">
    <source>
        <dbReference type="EMBL" id="QAB14733.1"/>
    </source>
</evidence>
<organism evidence="2 3">
    <name type="scientific">Hydrogenovibrio thermophilus</name>
    <dbReference type="NCBI Taxonomy" id="265883"/>
    <lineage>
        <taxon>Bacteria</taxon>
        <taxon>Pseudomonadati</taxon>
        <taxon>Pseudomonadota</taxon>
        <taxon>Gammaproteobacteria</taxon>
        <taxon>Thiotrichales</taxon>
        <taxon>Piscirickettsiaceae</taxon>
        <taxon>Hydrogenovibrio</taxon>
    </lineage>
</organism>
<dbReference type="Gene3D" id="1.10.3210.10">
    <property type="entry name" value="Hypothetical protein af1432"/>
    <property type="match status" value="1"/>
</dbReference>
<dbReference type="InterPro" id="IPR052340">
    <property type="entry name" value="RNase_Y/CdgJ"/>
</dbReference>
<protein>
    <submittedName>
        <fullName evidence="2">HDOD domain-containing protein</fullName>
    </submittedName>
</protein>
<dbReference type="RefSeq" id="WP_128384437.1">
    <property type="nucleotide sequence ID" value="NZ_CP035033.1"/>
</dbReference>
<evidence type="ECO:0000259" key="1">
    <source>
        <dbReference type="PROSITE" id="PS51833"/>
    </source>
</evidence>
<keyword evidence="3" id="KW-1185">Reference proteome</keyword>
<dbReference type="AlphaFoldDB" id="A0A410H1F5"/>
<accession>A0A410H1F5</accession>
<dbReference type="KEGG" id="htr:EPV75_03120"/>
<dbReference type="CDD" id="cd00077">
    <property type="entry name" value="HDc"/>
    <property type="match status" value="1"/>
</dbReference>
<dbReference type="InterPro" id="IPR003607">
    <property type="entry name" value="HD/PDEase_dom"/>
</dbReference>
<reference evidence="2 3" key="1">
    <citation type="journal article" date="2018" name="Environ. Microbiol.">
        <title>Genomes of ubiquitous marine and hypersaline Hydrogenovibrio, Thiomicrorhabdus and Thiomicrospira spp. encode a diversity of mechanisms to sustain chemolithoautotrophy in heterogeneous environments.</title>
        <authorList>
            <person name="Scott K.M."/>
            <person name="Williams J."/>
            <person name="Porter C.M.B."/>
            <person name="Russel S."/>
            <person name="Harmer T.L."/>
            <person name="Paul J.H."/>
            <person name="Antonen K.M."/>
            <person name="Bridges M.K."/>
            <person name="Camper G.J."/>
            <person name="Campla C.K."/>
            <person name="Casella L.G."/>
            <person name="Chase E."/>
            <person name="Conrad J.W."/>
            <person name="Cruz M.C."/>
            <person name="Dunlap D.S."/>
            <person name="Duran L."/>
            <person name="Fahsbender E.M."/>
            <person name="Goldsmith D.B."/>
            <person name="Keeley R.F."/>
            <person name="Kondoff M.R."/>
            <person name="Kussy B.I."/>
            <person name="Lane M.K."/>
            <person name="Lawler S."/>
            <person name="Leigh B.A."/>
            <person name="Lewis C."/>
            <person name="Lostal L.M."/>
            <person name="Marking D."/>
            <person name="Mancera P.A."/>
            <person name="McClenthan E.C."/>
            <person name="McIntyre E.A."/>
            <person name="Mine J.A."/>
            <person name="Modi S."/>
            <person name="Moore B.D."/>
            <person name="Morgan W.A."/>
            <person name="Nelson K.M."/>
            <person name="Nguyen K.N."/>
            <person name="Ogburn N."/>
            <person name="Parrino D.G."/>
            <person name="Pedapudi A.D."/>
            <person name="Pelham R.P."/>
            <person name="Preece A.M."/>
            <person name="Rampersad E.A."/>
            <person name="Richardson J.C."/>
            <person name="Rodgers C.M."/>
            <person name="Schaffer B.L."/>
            <person name="Sheridan N.E."/>
            <person name="Solone M.R."/>
            <person name="Staley Z.R."/>
            <person name="Tabuchi M."/>
            <person name="Waide R.J."/>
            <person name="Wanjugi P.W."/>
            <person name="Young S."/>
            <person name="Clum A."/>
            <person name="Daum C."/>
            <person name="Huntemann M."/>
            <person name="Ivanova N."/>
            <person name="Kyrpides N."/>
            <person name="Mikhailova N."/>
            <person name="Palaniappan K."/>
            <person name="Pillay M."/>
            <person name="Reddy T.B.K."/>
            <person name="Shapiro N."/>
            <person name="Stamatis D."/>
            <person name="Varghese N."/>
            <person name="Woyke T."/>
            <person name="Boden R."/>
            <person name="Freyermuth S.K."/>
            <person name="Kerfeld C.A."/>
        </authorList>
    </citation>
    <scope>NUCLEOTIDE SEQUENCE [LARGE SCALE GENOMIC DNA]</scope>
    <source>
        <strain evidence="2 3">JR-2</strain>
    </source>
</reference>
<dbReference type="InterPro" id="IPR013976">
    <property type="entry name" value="HDOD"/>
</dbReference>
<dbReference type="SUPFAM" id="SSF109604">
    <property type="entry name" value="HD-domain/PDEase-like"/>
    <property type="match status" value="1"/>
</dbReference>
<dbReference type="Proteomes" id="UP000285478">
    <property type="component" value="Chromosome"/>
</dbReference>
<sequence>MSLKDQVDVARQLLANYPVVTIPREVMELRKLLDLYEFPNPSKIKELVSTSPTLAGDLVALANKLSQKKPQPKSIQSIDAAIDFLGLKNIKHYVFCVQIQKMLDASPVQGLSYHSIVIADILVQLSKKLNLLNTAEAYMFGLVHDIGTFLFAELDKLHPETFVASLMNHYQVHQDEYARFGTTHSAVGYVMTKDWGLKDEVCKAILLHHEDDLKRIKDKDIRQLTAMLELAHVLALENKKNILETELPVLYEDTIQVLGLTEDDVNQIRRQVHP</sequence>